<feature type="transmembrane region" description="Helical" evidence="1">
    <location>
        <begin position="342"/>
        <end position="365"/>
    </location>
</feature>
<evidence type="ECO:0000313" key="2">
    <source>
        <dbReference type="EMBL" id="CUP11395.1"/>
    </source>
</evidence>
<dbReference type="GeneID" id="96227756"/>
<keyword evidence="1" id="KW-0472">Membrane</keyword>
<evidence type="ECO:0000256" key="1">
    <source>
        <dbReference type="SAM" id="Phobius"/>
    </source>
</evidence>
<gene>
    <name evidence="2" type="ORF">ERS852526_00450</name>
</gene>
<sequence length="442" mass="51042">MKNFLSKIKTERVYVFLILLFGMISVFVTFPLGNGDEGYHLSKSYNIFSMNHPKSMKKTVVRQLEYQAIGLDGDMKDFDVETFYIKKLKDVEKDSFCFNIAYDRNITMQIDIAHIPAAIGVMVGRVIYPSYGIMLLCSRISSLLFFALCMGAIIKKSTVGKWTLFMLFSIPCIQKLASPSYDVFSYVVFAMYSMNIFELAKLRTIKEISKQKLLYTLITIILLLFCKKNYLFALAVIPFLPIFFLRILEWLDNKKMSVKIVIFVTGIIVMLVLLVGLNYYLNLFSLFKAFMKSYFNMATMGDRGKSLFSVVPTILPEIFNLLWIVSTFLIVLGENAYNWNRWFTYGGLLAYLVNWMGIFTGFYLIMGKTSDMINELDGRYLHPYMLYFVPALQRFSKRNKIKVNSTTIAALAIITVVIIYSVYLFTCFYRGFILNITATWVS</sequence>
<proteinExistence type="predicted"/>
<keyword evidence="1" id="KW-1133">Transmembrane helix</keyword>
<dbReference type="RefSeq" id="WP_055281602.1">
    <property type="nucleotide sequence ID" value="NZ_CZAY01000003.1"/>
</dbReference>
<feature type="transmembrane region" description="Helical" evidence="1">
    <location>
        <begin position="260"/>
        <end position="287"/>
    </location>
</feature>
<feature type="transmembrane region" description="Helical" evidence="1">
    <location>
        <begin position="214"/>
        <end position="240"/>
    </location>
</feature>
<dbReference type="AlphaFoldDB" id="A0A174KP81"/>
<feature type="transmembrane region" description="Helical" evidence="1">
    <location>
        <begin position="403"/>
        <end position="425"/>
    </location>
</feature>
<reference evidence="2 3" key="1">
    <citation type="submission" date="2015-09" db="EMBL/GenBank/DDBJ databases">
        <authorList>
            <consortium name="Pathogen Informatics"/>
        </authorList>
    </citation>
    <scope>NUCLEOTIDE SEQUENCE [LARGE SCALE GENOMIC DNA]</scope>
    <source>
        <strain evidence="2 3">2789STDY5834914</strain>
    </source>
</reference>
<dbReference type="OrthoDB" id="2224229at2"/>
<feature type="transmembrane region" description="Helical" evidence="1">
    <location>
        <begin position="183"/>
        <end position="202"/>
    </location>
</feature>
<organism evidence="2 3">
    <name type="scientific">Dorea longicatena</name>
    <dbReference type="NCBI Taxonomy" id="88431"/>
    <lineage>
        <taxon>Bacteria</taxon>
        <taxon>Bacillati</taxon>
        <taxon>Bacillota</taxon>
        <taxon>Clostridia</taxon>
        <taxon>Lachnospirales</taxon>
        <taxon>Lachnospiraceae</taxon>
        <taxon>Dorea</taxon>
    </lineage>
</organism>
<feature type="transmembrane region" description="Helical" evidence="1">
    <location>
        <begin position="131"/>
        <end position="154"/>
    </location>
</feature>
<dbReference type="EMBL" id="CZAY01000003">
    <property type="protein sequence ID" value="CUP11395.1"/>
    <property type="molecule type" value="Genomic_DNA"/>
</dbReference>
<dbReference type="Proteomes" id="UP000095485">
    <property type="component" value="Unassembled WGS sequence"/>
</dbReference>
<name>A0A174KP81_9FIRM</name>
<accession>A0A174KP81</accession>
<keyword evidence="1" id="KW-0812">Transmembrane</keyword>
<feature type="transmembrane region" description="Helical" evidence="1">
    <location>
        <begin position="307"/>
        <end position="330"/>
    </location>
</feature>
<protein>
    <submittedName>
        <fullName evidence="2">Predicted membrane protein</fullName>
    </submittedName>
</protein>
<evidence type="ECO:0000313" key="3">
    <source>
        <dbReference type="Proteomes" id="UP000095485"/>
    </source>
</evidence>
<feature type="transmembrane region" description="Helical" evidence="1">
    <location>
        <begin position="12"/>
        <end position="32"/>
    </location>
</feature>